<gene>
    <name evidence="1" type="ORF">C4K07_3404</name>
</gene>
<proteinExistence type="predicted"/>
<evidence type="ECO:0000313" key="2">
    <source>
        <dbReference type="Proteomes" id="UP000280455"/>
    </source>
</evidence>
<dbReference type="Proteomes" id="UP000280455">
    <property type="component" value="Chromosome"/>
</dbReference>
<evidence type="ECO:0000313" key="1">
    <source>
        <dbReference type="EMBL" id="AZE30189.1"/>
    </source>
</evidence>
<dbReference type="EMBL" id="CP027750">
    <property type="protein sequence ID" value="AZE30189.1"/>
    <property type="molecule type" value="Genomic_DNA"/>
</dbReference>
<organism evidence="1 2">
    <name type="scientific">Pseudomonas chlororaphis subsp. aureofaciens</name>
    <dbReference type="NCBI Taxonomy" id="587851"/>
    <lineage>
        <taxon>Bacteria</taxon>
        <taxon>Pseudomonadati</taxon>
        <taxon>Pseudomonadota</taxon>
        <taxon>Gammaproteobacteria</taxon>
        <taxon>Pseudomonadales</taxon>
        <taxon>Pseudomonadaceae</taxon>
        <taxon>Pseudomonas</taxon>
    </lineage>
</organism>
<dbReference type="AlphaFoldDB" id="A0AAD0ZJB7"/>
<name>A0AAD0ZJB7_9PSED</name>
<reference evidence="1 2" key="1">
    <citation type="submission" date="2018-03" db="EMBL/GenBank/DDBJ databases">
        <title>Diversity of phytobeneficial traits revealed by whole-genome analysis of worldwide-isolated phenazine-producing Pseudomonas spp.</title>
        <authorList>
            <person name="Biessy A."/>
            <person name="Novinscak A."/>
            <person name="Blom J."/>
            <person name="Leger G."/>
            <person name="Thomashow L.S."/>
            <person name="Cazorla F.M."/>
            <person name="Josic D."/>
            <person name="Filion M."/>
        </authorList>
    </citation>
    <scope>NUCLEOTIDE SEQUENCE [LARGE SCALE GENOMIC DNA]</scope>
    <source>
        <strain evidence="1 2">ChPhzS24</strain>
    </source>
</reference>
<protein>
    <submittedName>
        <fullName evidence="1">Uncharacterized protein</fullName>
    </submittedName>
</protein>
<sequence>MFGHGHSSFSAINWLGSEKRDFCGADCTVRAGRRVAVISGPGAGRLAGNCCPANSASTNRPVDGGDDGLPVAAAAGCDRLRSRRRFCRRRKALRAFAQPAAAATGPRVSGAFWLARLLLYSPDTSVARTSQ</sequence>
<accession>A0AAD0ZJB7</accession>